<evidence type="ECO:0000313" key="3">
    <source>
        <dbReference type="Proteomes" id="UP000241074"/>
    </source>
</evidence>
<proteinExistence type="predicted"/>
<keyword evidence="3" id="KW-1185">Reference proteome</keyword>
<name>A0A2P1PUK7_9GAMM</name>
<dbReference type="Proteomes" id="UP000241074">
    <property type="component" value="Chromosome"/>
</dbReference>
<gene>
    <name evidence="2" type="ORF">C7S18_15675</name>
</gene>
<accession>A0A2P1PUK7</accession>
<reference evidence="2 3" key="2">
    <citation type="submission" date="2018-03" db="EMBL/GenBank/DDBJ databases">
        <authorList>
            <person name="Keele B.F."/>
        </authorList>
    </citation>
    <scope>NUCLEOTIDE SEQUENCE [LARGE SCALE GENOMIC DNA]</scope>
    <source>
        <strain evidence="2 3">D13</strain>
    </source>
</reference>
<dbReference type="RefSeq" id="WP_106892457.1">
    <property type="nucleotide sequence ID" value="NZ_CP027860.1"/>
</dbReference>
<dbReference type="KEGG" id="xba:C7S18_15675"/>
<dbReference type="AlphaFoldDB" id="A0A2P1PUK7"/>
<sequence length="114" mass="12043">MKTMLKLAAALTLSLVALASQAATIYSNQTITQVAVGGAYGGDVVLRISGHNSMTKPVCATDTSWSLRFDGTTEVGKQMLSMAVLAQSTGVEIDLSGEDFCNDSATALRWIRLK</sequence>
<evidence type="ECO:0000313" key="2">
    <source>
        <dbReference type="EMBL" id="AVP98536.1"/>
    </source>
</evidence>
<organism evidence="2 3">
    <name type="scientific">Ahniella affigens</name>
    <dbReference type="NCBI Taxonomy" id="2021234"/>
    <lineage>
        <taxon>Bacteria</taxon>
        <taxon>Pseudomonadati</taxon>
        <taxon>Pseudomonadota</taxon>
        <taxon>Gammaproteobacteria</taxon>
        <taxon>Lysobacterales</taxon>
        <taxon>Rhodanobacteraceae</taxon>
        <taxon>Ahniella</taxon>
    </lineage>
</organism>
<protein>
    <submittedName>
        <fullName evidence="2">Uncharacterized protein</fullName>
    </submittedName>
</protein>
<evidence type="ECO:0000256" key="1">
    <source>
        <dbReference type="SAM" id="SignalP"/>
    </source>
</evidence>
<keyword evidence="1" id="KW-0732">Signal</keyword>
<dbReference type="OrthoDB" id="6271676at2"/>
<dbReference type="EMBL" id="CP027860">
    <property type="protein sequence ID" value="AVP98536.1"/>
    <property type="molecule type" value="Genomic_DNA"/>
</dbReference>
<feature type="chain" id="PRO_5015168031" evidence="1">
    <location>
        <begin position="23"/>
        <end position="114"/>
    </location>
</feature>
<feature type="signal peptide" evidence="1">
    <location>
        <begin position="1"/>
        <end position="22"/>
    </location>
</feature>
<reference evidence="2 3" key="1">
    <citation type="submission" date="2018-03" db="EMBL/GenBank/DDBJ databases">
        <title>Ahniella affigens gen. nov., sp. nov., a gammaproteobacterium isolated from sandy soil near a stream.</title>
        <authorList>
            <person name="Ko Y."/>
            <person name="Kim J.-H."/>
        </authorList>
    </citation>
    <scope>NUCLEOTIDE SEQUENCE [LARGE SCALE GENOMIC DNA]</scope>
    <source>
        <strain evidence="2 3">D13</strain>
    </source>
</reference>